<organism evidence="5 6">
    <name type="scientific">Candidatus Fusicatenibacter merdavium</name>
    <dbReference type="NCBI Taxonomy" id="2838600"/>
    <lineage>
        <taxon>Bacteria</taxon>
        <taxon>Bacillati</taxon>
        <taxon>Bacillota</taxon>
        <taxon>Clostridia</taxon>
        <taxon>Lachnospirales</taxon>
        <taxon>Lachnospiraceae</taxon>
        <taxon>Fusicatenibacter</taxon>
    </lineage>
</organism>
<keyword evidence="3" id="KW-0804">Transcription</keyword>
<keyword evidence="1" id="KW-0805">Transcription regulation</keyword>
<dbReference type="AlphaFoldDB" id="A0A9D1XDP8"/>
<dbReference type="CDD" id="cd06267">
    <property type="entry name" value="PBP1_LacI_sugar_binding-like"/>
    <property type="match status" value="1"/>
</dbReference>
<dbReference type="PROSITE" id="PS50932">
    <property type="entry name" value="HTH_LACI_2"/>
    <property type="match status" value="1"/>
</dbReference>
<evidence type="ECO:0000259" key="4">
    <source>
        <dbReference type="PROSITE" id="PS50932"/>
    </source>
</evidence>
<comment type="caution">
    <text evidence="5">The sequence shown here is derived from an EMBL/GenBank/DDBJ whole genome shotgun (WGS) entry which is preliminary data.</text>
</comment>
<proteinExistence type="predicted"/>
<accession>A0A9D1XDP8</accession>
<dbReference type="Gene3D" id="3.40.50.2300">
    <property type="match status" value="2"/>
</dbReference>
<dbReference type="SUPFAM" id="SSF53822">
    <property type="entry name" value="Periplasmic binding protein-like I"/>
    <property type="match status" value="1"/>
</dbReference>
<dbReference type="PANTHER" id="PTHR30146:SF109">
    <property type="entry name" value="HTH-TYPE TRANSCRIPTIONAL REGULATOR GALS"/>
    <property type="match status" value="1"/>
</dbReference>
<dbReference type="Gene3D" id="1.10.260.40">
    <property type="entry name" value="lambda repressor-like DNA-binding domains"/>
    <property type="match status" value="1"/>
</dbReference>
<evidence type="ECO:0000256" key="3">
    <source>
        <dbReference type="ARBA" id="ARBA00023163"/>
    </source>
</evidence>
<dbReference type="GO" id="GO:0000976">
    <property type="term" value="F:transcription cis-regulatory region binding"/>
    <property type="evidence" value="ECO:0007669"/>
    <property type="project" value="TreeGrafter"/>
</dbReference>
<dbReference type="SUPFAM" id="SSF47413">
    <property type="entry name" value="lambda repressor-like DNA-binding domains"/>
    <property type="match status" value="1"/>
</dbReference>
<dbReference type="EMBL" id="DXEK01000138">
    <property type="protein sequence ID" value="HIX77589.1"/>
    <property type="molecule type" value="Genomic_DNA"/>
</dbReference>
<sequence length="346" mass="38616">MEQITIRDIAKKCGVGVSTVSRALNNHPDINPETREMILKVMSEYNYVPNNSARNLKRSDAKAIAVLVKGMDNMFFNNMISILQEKARKKKYSCIIERVEEKASEVDAAIEVVKEKRLRGIVFLGGNFMHPKEKMKQIPVPYVVTTVGIRGNEEFPCASVSVDDYRESYKMVDYLCSCGHRRIAILAACEDDISIGRLRLEAYRKVLEDRGIPCDSALIRHMSRQETYSFETGYQLTRQLLADGAEFTALYTTSDTLAIGACRALKEAGKRVPEDISVAGFDGIDVGAYYIPSITTIRQPVEAMATETARKLFAMIDGKEEPSAKVFDGELVVRESTGTPGNTDNR</sequence>
<evidence type="ECO:0000313" key="5">
    <source>
        <dbReference type="EMBL" id="HIX77589.1"/>
    </source>
</evidence>
<evidence type="ECO:0000313" key="6">
    <source>
        <dbReference type="Proteomes" id="UP000886890"/>
    </source>
</evidence>
<reference evidence="5" key="2">
    <citation type="submission" date="2021-04" db="EMBL/GenBank/DDBJ databases">
        <authorList>
            <person name="Gilroy R."/>
        </authorList>
    </citation>
    <scope>NUCLEOTIDE SEQUENCE</scope>
    <source>
        <strain evidence="5">CHK183-1962</strain>
    </source>
</reference>
<dbReference type="InterPro" id="IPR000843">
    <property type="entry name" value="HTH_LacI"/>
</dbReference>
<feature type="domain" description="HTH lacI-type" evidence="4">
    <location>
        <begin position="4"/>
        <end position="58"/>
    </location>
</feature>
<name>A0A9D1XDP8_9FIRM</name>
<dbReference type="SMART" id="SM00354">
    <property type="entry name" value="HTH_LACI"/>
    <property type="match status" value="1"/>
</dbReference>
<dbReference type="PANTHER" id="PTHR30146">
    <property type="entry name" value="LACI-RELATED TRANSCRIPTIONAL REPRESSOR"/>
    <property type="match status" value="1"/>
</dbReference>
<keyword evidence="2" id="KW-0238">DNA-binding</keyword>
<protein>
    <submittedName>
        <fullName evidence="5">LacI family transcriptional regulator</fullName>
    </submittedName>
</protein>
<dbReference type="Pfam" id="PF00356">
    <property type="entry name" value="LacI"/>
    <property type="match status" value="1"/>
</dbReference>
<reference evidence="5" key="1">
    <citation type="journal article" date="2021" name="PeerJ">
        <title>Extensive microbial diversity within the chicken gut microbiome revealed by metagenomics and culture.</title>
        <authorList>
            <person name="Gilroy R."/>
            <person name="Ravi A."/>
            <person name="Getino M."/>
            <person name="Pursley I."/>
            <person name="Horton D.L."/>
            <person name="Alikhan N.F."/>
            <person name="Baker D."/>
            <person name="Gharbi K."/>
            <person name="Hall N."/>
            <person name="Watson M."/>
            <person name="Adriaenssens E.M."/>
            <person name="Foster-Nyarko E."/>
            <person name="Jarju S."/>
            <person name="Secka A."/>
            <person name="Antonio M."/>
            <person name="Oren A."/>
            <person name="Chaudhuri R.R."/>
            <person name="La Ragione R."/>
            <person name="Hildebrand F."/>
            <person name="Pallen M.J."/>
        </authorList>
    </citation>
    <scope>NUCLEOTIDE SEQUENCE</scope>
    <source>
        <strain evidence="5">CHK183-1962</strain>
    </source>
</reference>
<dbReference type="InterPro" id="IPR010982">
    <property type="entry name" value="Lambda_DNA-bd_dom_sf"/>
</dbReference>
<evidence type="ECO:0000256" key="2">
    <source>
        <dbReference type="ARBA" id="ARBA00023125"/>
    </source>
</evidence>
<dbReference type="Proteomes" id="UP000886890">
    <property type="component" value="Unassembled WGS sequence"/>
</dbReference>
<dbReference type="InterPro" id="IPR028082">
    <property type="entry name" value="Peripla_BP_I"/>
</dbReference>
<dbReference type="InterPro" id="IPR046335">
    <property type="entry name" value="LacI/GalR-like_sensor"/>
</dbReference>
<gene>
    <name evidence="5" type="ORF">H9734_08360</name>
</gene>
<dbReference type="Pfam" id="PF13377">
    <property type="entry name" value="Peripla_BP_3"/>
    <property type="match status" value="1"/>
</dbReference>
<dbReference type="CDD" id="cd01392">
    <property type="entry name" value="HTH_LacI"/>
    <property type="match status" value="1"/>
</dbReference>
<evidence type="ECO:0000256" key="1">
    <source>
        <dbReference type="ARBA" id="ARBA00023015"/>
    </source>
</evidence>
<dbReference type="GO" id="GO:0003700">
    <property type="term" value="F:DNA-binding transcription factor activity"/>
    <property type="evidence" value="ECO:0007669"/>
    <property type="project" value="TreeGrafter"/>
</dbReference>